<dbReference type="Proteomes" id="UP000275267">
    <property type="component" value="Unassembled WGS sequence"/>
</dbReference>
<protein>
    <submittedName>
        <fullName evidence="9">Regulatory protein opaque-2-like</fullName>
    </submittedName>
</protein>
<reference evidence="10" key="1">
    <citation type="journal article" date="2019" name="Nat. Commun.">
        <title>The genome of broomcorn millet.</title>
        <authorList>
            <person name="Zou C."/>
            <person name="Miki D."/>
            <person name="Li D."/>
            <person name="Tang Q."/>
            <person name="Xiao L."/>
            <person name="Rajput S."/>
            <person name="Deng P."/>
            <person name="Jia W."/>
            <person name="Huang R."/>
            <person name="Zhang M."/>
            <person name="Sun Y."/>
            <person name="Hu J."/>
            <person name="Fu X."/>
            <person name="Schnable P.S."/>
            <person name="Li F."/>
            <person name="Zhang H."/>
            <person name="Feng B."/>
            <person name="Zhu X."/>
            <person name="Liu R."/>
            <person name="Schnable J.C."/>
            <person name="Zhu J.-K."/>
            <person name="Zhang H."/>
        </authorList>
    </citation>
    <scope>NUCLEOTIDE SEQUENCE [LARGE SCALE GENOMIC DNA]</scope>
</reference>
<dbReference type="SUPFAM" id="SSF57959">
    <property type="entry name" value="Leucine zipper domain"/>
    <property type="match status" value="1"/>
</dbReference>
<feature type="region of interest" description="Disordered" evidence="7">
    <location>
        <begin position="125"/>
        <end position="187"/>
    </location>
</feature>
<dbReference type="SMART" id="SM00338">
    <property type="entry name" value="BRLZ"/>
    <property type="match status" value="1"/>
</dbReference>
<dbReference type="GO" id="GO:0003700">
    <property type="term" value="F:DNA-binding transcription factor activity"/>
    <property type="evidence" value="ECO:0007669"/>
    <property type="project" value="InterPro"/>
</dbReference>
<dbReference type="STRING" id="4540.A0A3L6QQM7"/>
<dbReference type="Pfam" id="PF12498">
    <property type="entry name" value="bZIP_C"/>
    <property type="match status" value="1"/>
</dbReference>
<dbReference type="InterPro" id="IPR046347">
    <property type="entry name" value="bZIP_sf"/>
</dbReference>
<name>A0A3L6QQM7_PANMI</name>
<dbReference type="GO" id="GO:0005634">
    <property type="term" value="C:nucleus"/>
    <property type="evidence" value="ECO:0007669"/>
    <property type="project" value="UniProtKB-SubCell"/>
</dbReference>
<dbReference type="InterPro" id="IPR004827">
    <property type="entry name" value="bZIP"/>
</dbReference>
<evidence type="ECO:0000313" key="10">
    <source>
        <dbReference type="Proteomes" id="UP000275267"/>
    </source>
</evidence>
<keyword evidence="6" id="KW-0175">Coiled coil</keyword>
<dbReference type="InterPro" id="IPR045314">
    <property type="entry name" value="bZIP_plant_GBF1"/>
</dbReference>
<dbReference type="Gene3D" id="1.20.5.170">
    <property type="match status" value="1"/>
</dbReference>
<evidence type="ECO:0000256" key="3">
    <source>
        <dbReference type="ARBA" id="ARBA00023125"/>
    </source>
</evidence>
<evidence type="ECO:0000256" key="7">
    <source>
        <dbReference type="SAM" id="MobiDB-lite"/>
    </source>
</evidence>
<feature type="region of interest" description="Disordered" evidence="7">
    <location>
        <begin position="405"/>
        <end position="430"/>
    </location>
</feature>
<comment type="subcellular location">
    <subcellularLocation>
        <location evidence="1">Nucleus</location>
    </subcellularLocation>
</comment>
<keyword evidence="10" id="KW-1185">Reference proteome</keyword>
<feature type="compositionally biased region" description="Acidic residues" evidence="7">
    <location>
        <begin position="178"/>
        <end position="187"/>
    </location>
</feature>
<keyword evidence="2" id="KW-0805">Transcription regulation</keyword>
<feature type="compositionally biased region" description="Low complexity" evidence="7">
    <location>
        <begin position="406"/>
        <end position="419"/>
    </location>
</feature>
<proteinExistence type="predicted"/>
<dbReference type="CDD" id="cd14702">
    <property type="entry name" value="bZIP_plant_GBF1"/>
    <property type="match status" value="1"/>
</dbReference>
<evidence type="ECO:0000259" key="8">
    <source>
        <dbReference type="PROSITE" id="PS50217"/>
    </source>
</evidence>
<keyword evidence="4" id="KW-0804">Transcription</keyword>
<dbReference type="AlphaFoldDB" id="A0A3L6QQM7"/>
<sequence length="430" mass="46409">MEEILDPFWDLPQPEGSPVTGNGVIDGVVTHGDGGCGNTVDQSSSEWSFERLLEEELQLADASAGGNSSSGGSALHGEPVVEVDHAATAPMAIGALGNAMEYNTILKQKLEEDLAAVAMWRASSVVPPGRSQGSTNYIGGNRNPVQNKSNGEGPINRVRNAYIRARFATRSSSREPSPSDDDDMDGEVEILGFNLPTEEKVRKRKESNRESARRSRYRKAAHLKDMEDQVRFRKVVSFDLILKKFRNAVKAVGMNGARWLQVAHLRVENSSLLRRLAALNQKYTDATVDNRVLKADMETLRAKVKMAEDALKRVTGMSSSQPPRPLQVPANADASGPILDNLIDYLMSSTDATADNNFVPRTTAPAPLQAEKPTSNGASNSAMLNRIAAHHAAAVELLQKRLGAMPASSDSTSPESVPSGVDESMSVDGY</sequence>
<comment type="caution">
    <text evidence="9">The sequence shown here is derived from an EMBL/GenBank/DDBJ whole genome shotgun (WGS) entry which is preliminary data.</text>
</comment>
<dbReference type="EMBL" id="PQIB02000011">
    <property type="protein sequence ID" value="RLM85788.1"/>
    <property type="molecule type" value="Genomic_DNA"/>
</dbReference>
<evidence type="ECO:0000313" key="9">
    <source>
        <dbReference type="EMBL" id="RLM85788.1"/>
    </source>
</evidence>
<evidence type="ECO:0000256" key="2">
    <source>
        <dbReference type="ARBA" id="ARBA00023015"/>
    </source>
</evidence>
<dbReference type="InterPro" id="IPR020983">
    <property type="entry name" value="Basic_leucine-zipper_C"/>
</dbReference>
<feature type="compositionally biased region" description="Polar residues" evidence="7">
    <location>
        <begin position="131"/>
        <end position="150"/>
    </location>
</feature>
<keyword evidence="5" id="KW-0539">Nucleus</keyword>
<dbReference type="PANTHER" id="PTHR46408">
    <property type="entry name" value="BASIC LEUCINE ZIPPER 63"/>
    <property type="match status" value="1"/>
</dbReference>
<feature type="coiled-coil region" evidence="6">
    <location>
        <begin position="262"/>
        <end position="317"/>
    </location>
</feature>
<feature type="domain" description="BZIP" evidence="8">
    <location>
        <begin position="198"/>
        <end position="230"/>
    </location>
</feature>
<dbReference type="PROSITE" id="PS50217">
    <property type="entry name" value="BZIP"/>
    <property type="match status" value="1"/>
</dbReference>
<dbReference type="PROSITE" id="PS00036">
    <property type="entry name" value="BZIP_BASIC"/>
    <property type="match status" value="1"/>
</dbReference>
<evidence type="ECO:0000256" key="6">
    <source>
        <dbReference type="SAM" id="Coils"/>
    </source>
</evidence>
<organism evidence="9 10">
    <name type="scientific">Panicum miliaceum</name>
    <name type="common">Proso millet</name>
    <name type="synonym">Broomcorn millet</name>
    <dbReference type="NCBI Taxonomy" id="4540"/>
    <lineage>
        <taxon>Eukaryota</taxon>
        <taxon>Viridiplantae</taxon>
        <taxon>Streptophyta</taxon>
        <taxon>Embryophyta</taxon>
        <taxon>Tracheophyta</taxon>
        <taxon>Spermatophyta</taxon>
        <taxon>Magnoliopsida</taxon>
        <taxon>Liliopsida</taxon>
        <taxon>Poales</taxon>
        <taxon>Poaceae</taxon>
        <taxon>PACMAD clade</taxon>
        <taxon>Panicoideae</taxon>
        <taxon>Panicodae</taxon>
        <taxon>Paniceae</taxon>
        <taxon>Panicinae</taxon>
        <taxon>Panicum</taxon>
        <taxon>Panicum sect. Panicum</taxon>
    </lineage>
</organism>
<dbReference type="OrthoDB" id="658477at2759"/>
<keyword evidence="3" id="KW-0238">DNA-binding</keyword>
<evidence type="ECO:0000256" key="4">
    <source>
        <dbReference type="ARBA" id="ARBA00023163"/>
    </source>
</evidence>
<evidence type="ECO:0000256" key="1">
    <source>
        <dbReference type="ARBA" id="ARBA00004123"/>
    </source>
</evidence>
<evidence type="ECO:0000256" key="5">
    <source>
        <dbReference type="ARBA" id="ARBA00023242"/>
    </source>
</evidence>
<accession>A0A3L6QQM7</accession>
<dbReference type="PANTHER" id="PTHR46408:SF7">
    <property type="entry name" value="REGULATORY PROTEIN OPAQUE-2"/>
    <property type="match status" value="1"/>
</dbReference>
<feature type="region of interest" description="Disordered" evidence="7">
    <location>
        <begin position="356"/>
        <end position="379"/>
    </location>
</feature>
<dbReference type="GO" id="GO:0003677">
    <property type="term" value="F:DNA binding"/>
    <property type="evidence" value="ECO:0007669"/>
    <property type="project" value="UniProtKB-KW"/>
</dbReference>
<gene>
    <name evidence="9" type="ORF">C2845_PM04G04260</name>
</gene>